<keyword evidence="4" id="KW-1015">Disulfide bond</keyword>
<dbReference type="Pfam" id="PF13462">
    <property type="entry name" value="Thioredoxin_4"/>
    <property type="match status" value="1"/>
</dbReference>
<dbReference type="GO" id="GO:0016853">
    <property type="term" value="F:isomerase activity"/>
    <property type="evidence" value="ECO:0007669"/>
    <property type="project" value="UniProtKB-KW"/>
</dbReference>
<keyword evidence="6" id="KW-0812">Transmembrane</keyword>
<evidence type="ECO:0000256" key="4">
    <source>
        <dbReference type="ARBA" id="ARBA00023157"/>
    </source>
</evidence>
<dbReference type="EMBL" id="FNAB01000008">
    <property type="protein sequence ID" value="SDD96008.1"/>
    <property type="molecule type" value="Genomic_DNA"/>
</dbReference>
<dbReference type="RefSeq" id="WP_072845662.1">
    <property type="nucleotide sequence ID" value="NZ_FNAB01000008.1"/>
</dbReference>
<proteinExistence type="inferred from homology"/>
<dbReference type="GO" id="GO:0016491">
    <property type="term" value="F:oxidoreductase activity"/>
    <property type="evidence" value="ECO:0007669"/>
    <property type="project" value="UniProtKB-KW"/>
</dbReference>
<keyword evidence="5" id="KW-0676">Redox-active center</keyword>
<organism evidence="8 9">
    <name type="scientific">Rhodococcus tukisamuensis</name>
    <dbReference type="NCBI Taxonomy" id="168276"/>
    <lineage>
        <taxon>Bacteria</taxon>
        <taxon>Bacillati</taxon>
        <taxon>Actinomycetota</taxon>
        <taxon>Actinomycetes</taxon>
        <taxon>Mycobacteriales</taxon>
        <taxon>Nocardiaceae</taxon>
        <taxon>Rhodococcus</taxon>
    </lineage>
</organism>
<evidence type="ECO:0000256" key="2">
    <source>
        <dbReference type="ARBA" id="ARBA00022729"/>
    </source>
</evidence>
<feature type="transmembrane region" description="Helical" evidence="6">
    <location>
        <begin position="7"/>
        <end position="26"/>
    </location>
</feature>
<evidence type="ECO:0000259" key="7">
    <source>
        <dbReference type="PROSITE" id="PS51352"/>
    </source>
</evidence>
<name>A0A1G6Z082_9NOCA</name>
<keyword evidence="6" id="KW-1133">Transmembrane helix</keyword>
<dbReference type="InterPro" id="IPR036249">
    <property type="entry name" value="Thioredoxin-like_sf"/>
</dbReference>
<protein>
    <submittedName>
        <fullName evidence="8">Protein-disulfide isomerase</fullName>
    </submittedName>
</protein>
<dbReference type="InterPro" id="IPR012336">
    <property type="entry name" value="Thioredoxin-like_fold"/>
</dbReference>
<accession>A0A1G6Z082</accession>
<dbReference type="InterPro" id="IPR013766">
    <property type="entry name" value="Thioredoxin_domain"/>
</dbReference>
<keyword evidence="9" id="KW-1185">Reference proteome</keyword>
<evidence type="ECO:0000256" key="3">
    <source>
        <dbReference type="ARBA" id="ARBA00023002"/>
    </source>
</evidence>
<gene>
    <name evidence="8" type="ORF">SAMN05444580_10859</name>
</gene>
<evidence type="ECO:0000256" key="5">
    <source>
        <dbReference type="ARBA" id="ARBA00023284"/>
    </source>
</evidence>
<evidence type="ECO:0000313" key="8">
    <source>
        <dbReference type="EMBL" id="SDD96008.1"/>
    </source>
</evidence>
<dbReference type="PANTHER" id="PTHR13887">
    <property type="entry name" value="GLUTATHIONE S-TRANSFERASE KAPPA"/>
    <property type="match status" value="1"/>
</dbReference>
<sequence>MTRGVRISLALVVVFVLGVASLLFFGRSDTGGEDSAGGGVDATVLVRPDSHRLSSTPDGSVTFVEFLDFECEACGAAHSSIEELRAEYGDRVSFVVRYFPMPGHFNGERAARAVEAAAQQGRFEQMYQRMYEAQAQWGEQRIPKDDVFRGFAADLGLDLAAFDAAYADPATAARVAADVADGQALGVTGTPTFFVDGQRVDASYHQDLVDALDAALG</sequence>
<dbReference type="PANTHER" id="PTHR13887:SF14">
    <property type="entry name" value="DISULFIDE BOND FORMATION PROTEIN D"/>
    <property type="match status" value="1"/>
</dbReference>
<dbReference type="SUPFAM" id="SSF52833">
    <property type="entry name" value="Thioredoxin-like"/>
    <property type="match status" value="1"/>
</dbReference>
<feature type="domain" description="Thioredoxin" evidence="7">
    <location>
        <begin position="15"/>
        <end position="214"/>
    </location>
</feature>
<evidence type="ECO:0000256" key="1">
    <source>
        <dbReference type="ARBA" id="ARBA00005791"/>
    </source>
</evidence>
<evidence type="ECO:0000313" key="9">
    <source>
        <dbReference type="Proteomes" id="UP000199417"/>
    </source>
</evidence>
<comment type="similarity">
    <text evidence="1">Belongs to the thioredoxin family. DsbA subfamily.</text>
</comment>
<keyword evidence="3" id="KW-0560">Oxidoreductase</keyword>
<dbReference type="Gene3D" id="3.40.30.10">
    <property type="entry name" value="Glutaredoxin"/>
    <property type="match status" value="1"/>
</dbReference>
<dbReference type="Proteomes" id="UP000199417">
    <property type="component" value="Unassembled WGS sequence"/>
</dbReference>
<reference evidence="8 9" key="1">
    <citation type="submission" date="2016-10" db="EMBL/GenBank/DDBJ databases">
        <authorList>
            <person name="de Groot N.N."/>
        </authorList>
    </citation>
    <scope>NUCLEOTIDE SEQUENCE [LARGE SCALE GENOMIC DNA]</scope>
    <source>
        <strain evidence="8 9">JCM 11308</strain>
    </source>
</reference>
<dbReference type="PROSITE" id="PS51352">
    <property type="entry name" value="THIOREDOXIN_2"/>
    <property type="match status" value="1"/>
</dbReference>
<keyword evidence="6" id="KW-0472">Membrane</keyword>
<dbReference type="AlphaFoldDB" id="A0A1G6Z082"/>
<dbReference type="STRING" id="168276.SAMN05444580_10859"/>
<evidence type="ECO:0000256" key="6">
    <source>
        <dbReference type="SAM" id="Phobius"/>
    </source>
</evidence>
<keyword evidence="8" id="KW-0413">Isomerase</keyword>
<keyword evidence="2" id="KW-0732">Signal</keyword>